<dbReference type="PANTHER" id="PTHR43147:SF2">
    <property type="entry name" value="NADP-DEPENDENT OXIDOREDUCTASE DOMAIN-CONTAINING PROTEIN"/>
    <property type="match status" value="1"/>
</dbReference>
<reference evidence="2 3" key="1">
    <citation type="submission" date="2008-07" db="EMBL/GenBank/DDBJ databases">
        <authorList>
            <person name="Tandeau de Marsac N."/>
            <person name="Ferriera S."/>
            <person name="Johnson J."/>
            <person name="Kravitz S."/>
            <person name="Beeson K."/>
            <person name="Sutton G."/>
            <person name="Rogers Y.-H."/>
            <person name="Friedman R."/>
            <person name="Frazier M."/>
            <person name="Venter J.C."/>
        </authorList>
    </citation>
    <scope>NUCLEOTIDE SEQUENCE [LARGE SCALE GENOMIC DNA]</scope>
    <source>
        <strain evidence="2 3">PCC 7420</strain>
    </source>
</reference>
<protein>
    <submittedName>
        <fullName evidence="2">Oxidoreductase, aldo/keto reductase family</fullName>
    </submittedName>
</protein>
<dbReference type="PANTHER" id="PTHR43147">
    <property type="entry name" value="PROTEIN TAS"/>
    <property type="match status" value="1"/>
</dbReference>
<dbReference type="eggNOG" id="COG0667">
    <property type="taxonomic scope" value="Bacteria"/>
</dbReference>
<dbReference type="AlphaFoldDB" id="B4VKG2"/>
<name>B4VKG2_9CYAN</name>
<gene>
    <name evidence="2" type="ORF">MC7420_2991</name>
</gene>
<sequence length="354" mass="40449">MTIRAVNYNCPNLLTMTLPESSRLQLTPDLNICRILNGLWQISGAHGRIDPKKAIPSMFDYLDAGFTTWDLADHYGPAEDFIGEFRRQLVAIRGEEALANIQAFTKWVPRPGRMTRQWVEKNIDRSRQRMGMDCLDLLQFHWWDYRDRNYLDALKQMAQLQRSGKIKHLALTNFDTEHLKIIIDADINILSNQVQYSLIDRRPQVNMAPFCQDHDIKLFTYGTVCGGLLSEKYLGQPEPGGAELSTASLRKYKNMINGWGGWSLFQELLTVLQDIATRHNVSIPNVAVRYILDQPAVAGVIVGARLGISEHIDDNARVFTMTLDAKDKEKIEAVLVKSYDLYQIIGDCGDEYRR</sequence>
<proteinExistence type="predicted"/>
<evidence type="ECO:0000259" key="1">
    <source>
        <dbReference type="Pfam" id="PF00248"/>
    </source>
</evidence>
<keyword evidence="3" id="KW-1185">Reference proteome</keyword>
<dbReference type="Proteomes" id="UP000003835">
    <property type="component" value="Unassembled WGS sequence"/>
</dbReference>
<evidence type="ECO:0000313" key="2">
    <source>
        <dbReference type="EMBL" id="EDX77667.1"/>
    </source>
</evidence>
<evidence type="ECO:0000313" key="3">
    <source>
        <dbReference type="Proteomes" id="UP000003835"/>
    </source>
</evidence>
<dbReference type="CDD" id="cd19101">
    <property type="entry name" value="AKR_unchar"/>
    <property type="match status" value="1"/>
</dbReference>
<dbReference type="HOGENOM" id="CLU_023205_4_0_3"/>
<dbReference type="InterPro" id="IPR023210">
    <property type="entry name" value="NADP_OxRdtase_dom"/>
</dbReference>
<feature type="domain" description="NADP-dependent oxidoreductase" evidence="1">
    <location>
        <begin position="34"/>
        <end position="334"/>
    </location>
</feature>
<accession>B4VKG2</accession>
<dbReference type="Pfam" id="PF00248">
    <property type="entry name" value="Aldo_ket_red"/>
    <property type="match status" value="1"/>
</dbReference>
<dbReference type="InterPro" id="IPR036812">
    <property type="entry name" value="NAD(P)_OxRdtase_dom_sf"/>
</dbReference>
<dbReference type="EMBL" id="DS989843">
    <property type="protein sequence ID" value="EDX77667.1"/>
    <property type="molecule type" value="Genomic_DNA"/>
</dbReference>
<organism evidence="2 3">
    <name type="scientific">Coleofasciculus chthonoplastes PCC 7420</name>
    <dbReference type="NCBI Taxonomy" id="118168"/>
    <lineage>
        <taxon>Bacteria</taxon>
        <taxon>Bacillati</taxon>
        <taxon>Cyanobacteriota</taxon>
        <taxon>Cyanophyceae</taxon>
        <taxon>Coleofasciculales</taxon>
        <taxon>Coleofasciculaceae</taxon>
        <taxon>Coleofasciculus</taxon>
    </lineage>
</organism>
<dbReference type="Gene3D" id="3.20.20.100">
    <property type="entry name" value="NADP-dependent oxidoreductase domain"/>
    <property type="match status" value="1"/>
</dbReference>
<dbReference type="STRING" id="118168.MC7420_2991"/>
<dbReference type="SUPFAM" id="SSF51430">
    <property type="entry name" value="NAD(P)-linked oxidoreductase"/>
    <property type="match status" value="1"/>
</dbReference>